<dbReference type="Pfam" id="PF00483">
    <property type="entry name" value="NTP_transferase"/>
    <property type="match status" value="1"/>
</dbReference>
<dbReference type="Proteomes" id="UP000601027">
    <property type="component" value="Unassembled WGS sequence"/>
</dbReference>
<sequence>MFYAVIPAGGSGTRLWPLSRADRPKFLLALTGTSESLLQATVSRVAPLAGPDRTFVVTGVAHAAAVARQVPRLPDDNIVVEPSRRESCAAIGLAAAIIARREPTAVMGAFSADHVVGDDDRFVEILRAAIAAAEDGQMVAVGITPTYPETGYGYLEAGEPVGSGPARRVLRFKEKPEYDLAVKYVESGRFYWNASMFVWRVDVFLDELARQQPALFAGLTEIAAAWDTEERAAVLDRVWPSLKKISVDFAVMEGAAEKGLVSTVPADFPWNDVGDFSSLGDALSRSATDNVIIGADESVEQGRVMARDTTGSVLVTRTGRLMVTLGLRDVVVVDTADALFVCDRSRAQEVKEVVADLEAESAQQYL</sequence>
<organism evidence="3 4">
    <name type="scientific">Micromonospora parastrephiae</name>
    <dbReference type="NCBI Taxonomy" id="2806101"/>
    <lineage>
        <taxon>Bacteria</taxon>
        <taxon>Bacillati</taxon>
        <taxon>Actinomycetota</taxon>
        <taxon>Actinomycetes</taxon>
        <taxon>Micromonosporales</taxon>
        <taxon>Micromonosporaceae</taxon>
        <taxon>Micromonospora</taxon>
    </lineage>
</organism>
<dbReference type="InterPro" id="IPR049577">
    <property type="entry name" value="GMPP_N"/>
</dbReference>
<gene>
    <name evidence="3" type="ORF">JNW91_24480</name>
</gene>
<dbReference type="RefSeq" id="WP_203177764.1">
    <property type="nucleotide sequence ID" value="NZ_JAEVHM010000163.1"/>
</dbReference>
<accession>A0ABS1XZK3</accession>
<dbReference type="InterPro" id="IPR005835">
    <property type="entry name" value="NTP_transferase_dom"/>
</dbReference>
<keyword evidence="3" id="KW-0548">Nucleotidyltransferase</keyword>
<evidence type="ECO:0000259" key="2">
    <source>
        <dbReference type="Pfam" id="PF22640"/>
    </source>
</evidence>
<dbReference type="EMBL" id="JAEVHM010000163">
    <property type="protein sequence ID" value="MBM0234697.1"/>
    <property type="molecule type" value="Genomic_DNA"/>
</dbReference>
<dbReference type="InterPro" id="IPR054566">
    <property type="entry name" value="ManC/GMP-like_b-helix"/>
</dbReference>
<dbReference type="PANTHER" id="PTHR46390:SF1">
    <property type="entry name" value="MANNOSE-1-PHOSPHATE GUANYLYLTRANSFERASE"/>
    <property type="match status" value="1"/>
</dbReference>
<keyword evidence="4" id="KW-1185">Reference proteome</keyword>
<protein>
    <submittedName>
        <fullName evidence="3">Mannose-1-phosphate guanylyltransferase</fullName>
    </submittedName>
</protein>
<dbReference type="PANTHER" id="PTHR46390">
    <property type="entry name" value="MANNOSE-1-PHOSPHATE GUANYLYLTRANSFERASE"/>
    <property type="match status" value="1"/>
</dbReference>
<name>A0ABS1XZK3_9ACTN</name>
<dbReference type="CDD" id="cd02509">
    <property type="entry name" value="GDP-M1P_Guanylyltransferase"/>
    <property type="match status" value="1"/>
</dbReference>
<comment type="caution">
    <text evidence="3">The sequence shown here is derived from an EMBL/GenBank/DDBJ whole genome shotgun (WGS) entry which is preliminary data.</text>
</comment>
<dbReference type="Gene3D" id="3.90.550.10">
    <property type="entry name" value="Spore Coat Polysaccharide Biosynthesis Protein SpsA, Chain A"/>
    <property type="match status" value="1"/>
</dbReference>
<dbReference type="SUPFAM" id="SSF159283">
    <property type="entry name" value="Guanosine diphospho-D-mannose pyrophosphorylase/mannose-6-phosphate isomerase linker domain"/>
    <property type="match status" value="1"/>
</dbReference>
<evidence type="ECO:0000259" key="1">
    <source>
        <dbReference type="Pfam" id="PF00483"/>
    </source>
</evidence>
<feature type="domain" description="Nucleotidyl transferase" evidence="1">
    <location>
        <begin position="4"/>
        <end position="284"/>
    </location>
</feature>
<reference evidence="3 4" key="1">
    <citation type="submission" date="2021-01" db="EMBL/GenBank/DDBJ databases">
        <title>Draft genome sequence of Micromonospora sp. strain STR1_7.</title>
        <authorList>
            <person name="Karlyshev A."/>
            <person name="Jawad R."/>
        </authorList>
    </citation>
    <scope>NUCLEOTIDE SEQUENCE [LARGE SCALE GENOMIC DNA]</scope>
    <source>
        <strain evidence="3 4">STR1-7</strain>
    </source>
</reference>
<feature type="domain" description="MannoseP isomerase/GMP-like beta-helix" evidence="2">
    <location>
        <begin position="302"/>
        <end position="357"/>
    </location>
</feature>
<dbReference type="SUPFAM" id="SSF53448">
    <property type="entry name" value="Nucleotide-diphospho-sugar transferases"/>
    <property type="match status" value="1"/>
</dbReference>
<evidence type="ECO:0000313" key="4">
    <source>
        <dbReference type="Proteomes" id="UP000601027"/>
    </source>
</evidence>
<dbReference type="GO" id="GO:0016779">
    <property type="term" value="F:nucleotidyltransferase activity"/>
    <property type="evidence" value="ECO:0007669"/>
    <property type="project" value="UniProtKB-KW"/>
</dbReference>
<proteinExistence type="predicted"/>
<dbReference type="InterPro" id="IPR051161">
    <property type="entry name" value="Mannose-6P_isomerase_type2"/>
</dbReference>
<evidence type="ECO:0000313" key="3">
    <source>
        <dbReference type="EMBL" id="MBM0234697.1"/>
    </source>
</evidence>
<dbReference type="Pfam" id="PF22640">
    <property type="entry name" value="ManC_GMP_beta-helix"/>
    <property type="match status" value="1"/>
</dbReference>
<keyword evidence="3" id="KW-0808">Transferase</keyword>
<dbReference type="InterPro" id="IPR029044">
    <property type="entry name" value="Nucleotide-diphossugar_trans"/>
</dbReference>